<dbReference type="AlphaFoldDB" id="A0AAU7P0G4"/>
<geneLocation type="plasmid" evidence="1 2">
    <name>unnamed2</name>
</geneLocation>
<dbReference type="EMBL" id="CP157744">
    <property type="protein sequence ID" value="XBS22749.1"/>
    <property type="molecule type" value="Genomic_DNA"/>
</dbReference>
<keyword evidence="2" id="KW-1185">Reference proteome</keyword>
<reference evidence="1 2" key="1">
    <citation type="journal article" date="2024" name="Microbiology">
        <title>Methylomarinum rosea sp. nov., a novel halophilic methanotrophic bacterium from the hypersaline Lake Elton.</title>
        <authorList>
            <person name="Suleimanov R.Z."/>
            <person name="Oshkin I.Y."/>
            <person name="Danilova O.V."/>
            <person name="Suzina N.E."/>
            <person name="Dedysh S.N."/>
        </authorList>
    </citation>
    <scope>NUCLEOTIDE SEQUENCE [LARGE SCALE GENOMIC DNA]</scope>
    <source>
        <strain evidence="1 2">Ch1-1</strain>
        <plasmid evidence="2">unnamed2</plasmid>
    </source>
</reference>
<name>A0AAU7P0G4_9GAMM</name>
<dbReference type="Proteomes" id="UP001225378">
    <property type="component" value="Plasmid unnamed2"/>
</dbReference>
<sequence length="111" mass="12960">MSENFLAFLPLMRQRQDSLMDQLFDLKKVLERLGFDEATLSSIFERIDFQDCDDNSPLADSINQIPKMDFERLVGNEALVIRAIANRLGLYDASDYIRSKYDREKNAIRFC</sequence>
<accession>A0AAU7P0G4</accession>
<keyword evidence="1" id="KW-0614">Plasmid</keyword>
<dbReference type="RefSeq" id="WP_305906286.1">
    <property type="nucleotide sequence ID" value="NZ_CP157744.1"/>
</dbReference>
<proteinExistence type="predicted"/>
<organism evidence="1 2">
    <name type="scientific">Methylomarinum roseum</name>
    <dbReference type="NCBI Taxonomy" id="3067653"/>
    <lineage>
        <taxon>Bacteria</taxon>
        <taxon>Pseudomonadati</taxon>
        <taxon>Pseudomonadota</taxon>
        <taxon>Gammaproteobacteria</taxon>
        <taxon>Methylococcales</taxon>
        <taxon>Methylococcaceae</taxon>
        <taxon>Methylomarinum</taxon>
    </lineage>
</organism>
<evidence type="ECO:0000313" key="1">
    <source>
        <dbReference type="EMBL" id="XBS22749.1"/>
    </source>
</evidence>
<evidence type="ECO:0000313" key="2">
    <source>
        <dbReference type="Proteomes" id="UP001225378"/>
    </source>
</evidence>
<protein>
    <submittedName>
        <fullName evidence="1">Uncharacterized protein</fullName>
    </submittedName>
</protein>
<gene>
    <name evidence="1" type="ORF">Q9L42_020790</name>
</gene>
<dbReference type="KEGG" id="mech:Q9L42_020790"/>